<name>A0A0A2FFK2_9PORP</name>
<reference evidence="1 2" key="1">
    <citation type="submission" date="2014-08" db="EMBL/GenBank/DDBJ databases">
        <title>Porphyromonas gulae strain:COT-052_OH3439 Genome sequencing.</title>
        <authorList>
            <person name="Wallis C."/>
            <person name="Deusch O."/>
            <person name="O'Flynn C."/>
            <person name="Davis I."/>
            <person name="Jospin G."/>
            <person name="Darling A.E."/>
            <person name="Coil D.A."/>
            <person name="Alexiev A."/>
            <person name="Horsfall A."/>
            <person name="Kirkwood N."/>
            <person name="Harris S."/>
            <person name="Eisen J.A."/>
        </authorList>
    </citation>
    <scope>NUCLEOTIDE SEQUENCE [LARGE SCALE GENOMIC DNA]</scope>
    <source>
        <strain evidence="2">COT-052 OH3439</strain>
    </source>
</reference>
<dbReference type="AlphaFoldDB" id="A0A0A2FFK2"/>
<dbReference type="Pfam" id="PF09952">
    <property type="entry name" value="AbiEi_2"/>
    <property type="match status" value="1"/>
</dbReference>
<dbReference type="InterPro" id="IPR019238">
    <property type="entry name" value="AbiEi_2"/>
</dbReference>
<sequence length="334" mass="38470">MNEIYLIEEVVKALNSQWDFLEELITYDYQVQESSAIKSIIKIMGTEFQCLVDNEVNGRNLPRIEEKAKRCMAVCKAPVLLVARYIHPSVYATLRKKGLSFADTAGNYNILHTKDKKLIFQLSHTGEKAPINNSKKYPIFQEAGLKVIFYLLQAPENIAKSFREIKEYSGVSIGTVKNVIDELETRKFILTTHKKRVLKERRLLLDLWVDNYHQVLKPKLRLKQLDFRTPEQKEKWEEIVLPNGMLWGGECASYLLNGYLTPALFELYTEIPFSNLMKTGAIRTTEGDIHVYQKFWKGAIMPHILIYADLVGSGDSRCIEAANKLLNDELSDFK</sequence>
<proteinExistence type="predicted"/>
<comment type="caution">
    <text evidence="1">The sequence shown here is derived from an EMBL/GenBank/DDBJ whole genome shotgun (WGS) entry which is preliminary data.</text>
</comment>
<dbReference type="InterPro" id="IPR036390">
    <property type="entry name" value="WH_DNA-bd_sf"/>
</dbReference>
<organism evidence="1 2">
    <name type="scientific">Porphyromonas gulae</name>
    <dbReference type="NCBI Taxonomy" id="111105"/>
    <lineage>
        <taxon>Bacteria</taxon>
        <taxon>Pseudomonadati</taxon>
        <taxon>Bacteroidota</taxon>
        <taxon>Bacteroidia</taxon>
        <taxon>Bacteroidales</taxon>
        <taxon>Porphyromonadaceae</taxon>
        <taxon>Porphyromonas</taxon>
    </lineage>
</organism>
<evidence type="ECO:0000313" key="1">
    <source>
        <dbReference type="EMBL" id="KGN87164.1"/>
    </source>
</evidence>
<gene>
    <name evidence="1" type="ORF">HR15_07250</name>
</gene>
<dbReference type="Proteomes" id="UP000030146">
    <property type="component" value="Unassembled WGS sequence"/>
</dbReference>
<accession>A0A0A2FFK2</accession>
<dbReference type="RefSeq" id="WP_039425304.1">
    <property type="nucleotide sequence ID" value="NZ_JRAK01000091.1"/>
</dbReference>
<dbReference type="SUPFAM" id="SSF46785">
    <property type="entry name" value="Winged helix' DNA-binding domain"/>
    <property type="match status" value="1"/>
</dbReference>
<keyword evidence="2" id="KW-1185">Reference proteome</keyword>
<evidence type="ECO:0000313" key="2">
    <source>
        <dbReference type="Proteomes" id="UP000030146"/>
    </source>
</evidence>
<dbReference type="EMBL" id="JRAK01000091">
    <property type="protein sequence ID" value="KGN87164.1"/>
    <property type="molecule type" value="Genomic_DNA"/>
</dbReference>
<protein>
    <submittedName>
        <fullName evidence="1">Uncharacterized protein</fullName>
    </submittedName>
</protein>